<protein>
    <submittedName>
        <fullName evidence="7">DUF1778 domain-containing protein</fullName>
    </submittedName>
</protein>
<keyword evidence="5" id="KW-0804">Transcription</keyword>
<dbReference type="EMBL" id="JAESHX010000050">
    <property type="protein sequence ID" value="MBW5892560.1"/>
    <property type="molecule type" value="Genomic_DNA"/>
</dbReference>
<comment type="similarity">
    <text evidence="6">Belongs to the TacA antitoxin family.</text>
</comment>
<evidence type="ECO:0000256" key="6">
    <source>
        <dbReference type="ARBA" id="ARBA00049988"/>
    </source>
</evidence>
<proteinExistence type="inferred from homology"/>
<sequence length="97" mass="10851">MPATNSVSAKRETLNLRIKPAERDLIAQAAKAKGKNRTDFVLEATRAAAEEALIELRIIMADPDTYQEFLARLDQSPSLNSALRKTMQTPAPWEQKK</sequence>
<evidence type="ECO:0000256" key="3">
    <source>
        <dbReference type="ARBA" id="ARBA00023015"/>
    </source>
</evidence>
<reference evidence="7" key="2">
    <citation type="submission" date="2021-01" db="EMBL/GenBank/DDBJ databases">
        <authorList>
            <person name="Vargas Peralta D."/>
        </authorList>
    </citation>
    <scope>NUCLEOTIDE SEQUENCE</scope>
    <source>
        <strain evidence="7">A3</strain>
    </source>
</reference>
<name>A0AAW4NZF9_9GAMM</name>
<accession>A0AAW4NZF9</accession>
<evidence type="ECO:0000256" key="1">
    <source>
        <dbReference type="ARBA" id="ARBA00022491"/>
    </source>
</evidence>
<dbReference type="InterPro" id="IPR010985">
    <property type="entry name" value="Ribbon_hlx_hlx"/>
</dbReference>
<evidence type="ECO:0000256" key="2">
    <source>
        <dbReference type="ARBA" id="ARBA00022649"/>
    </source>
</evidence>
<comment type="caution">
    <text evidence="7">The sequence shown here is derived from an EMBL/GenBank/DDBJ whole genome shotgun (WGS) entry which is preliminary data.</text>
</comment>
<dbReference type="PANTHER" id="PTHR35401">
    <property type="entry name" value="COPG FAMILY HELIX-TURN-HELIX PROTEIN-RELATED-RELATED"/>
    <property type="match status" value="1"/>
</dbReference>
<evidence type="ECO:0000313" key="8">
    <source>
        <dbReference type="Proteomes" id="UP000696310"/>
    </source>
</evidence>
<gene>
    <name evidence="7" type="ORF">IM880_10085</name>
</gene>
<dbReference type="InterPro" id="IPR014795">
    <property type="entry name" value="TacA_1-like"/>
</dbReference>
<dbReference type="AlphaFoldDB" id="A0AAW4NZF9"/>
<reference evidence="7" key="1">
    <citation type="journal article" date="2021" name="bioRxiv">
        <title>Identification of Pectobacterium species isolated from the soft rot of tetecho (Neobuxbaumia tetetzo), a columnar cactus, and associated metagenomics.</title>
        <authorList>
            <person name="Vargas-Peralta D."/>
            <person name="Narvaez-Barragan D.A."/>
            <person name="de Sandozequi A."/>
            <person name="Romero-Gutierrez M.F."/>
            <person name="Segovia L."/>
            <person name="Martinez-Anaya C."/>
            <person name="Alcaraz L.D."/>
            <person name="de la Torre Almaraz R."/>
        </authorList>
    </citation>
    <scope>NUCLEOTIDE SEQUENCE</scope>
    <source>
        <strain evidence="7">A3</strain>
    </source>
</reference>
<dbReference type="Proteomes" id="UP000696310">
    <property type="component" value="Unassembled WGS sequence"/>
</dbReference>
<dbReference type="GO" id="GO:0006355">
    <property type="term" value="P:regulation of DNA-templated transcription"/>
    <property type="evidence" value="ECO:0007669"/>
    <property type="project" value="InterPro"/>
</dbReference>
<keyword evidence="2" id="KW-1277">Toxin-antitoxin system</keyword>
<dbReference type="SUPFAM" id="SSF47598">
    <property type="entry name" value="Ribbon-helix-helix"/>
    <property type="match status" value="1"/>
</dbReference>
<keyword evidence="1" id="KW-0678">Repressor</keyword>
<dbReference type="Pfam" id="PF08681">
    <property type="entry name" value="TacA1"/>
    <property type="match status" value="1"/>
</dbReference>
<evidence type="ECO:0000313" key="7">
    <source>
        <dbReference type="EMBL" id="MBW5892560.1"/>
    </source>
</evidence>
<dbReference type="PANTHER" id="PTHR35401:SF1">
    <property type="entry name" value="CYTOPLASMIC PROTEIN"/>
    <property type="match status" value="1"/>
</dbReference>
<keyword evidence="3" id="KW-0805">Transcription regulation</keyword>
<keyword evidence="4" id="KW-0238">DNA-binding</keyword>
<evidence type="ECO:0000256" key="5">
    <source>
        <dbReference type="ARBA" id="ARBA00023163"/>
    </source>
</evidence>
<dbReference type="GO" id="GO:0003677">
    <property type="term" value="F:DNA binding"/>
    <property type="evidence" value="ECO:0007669"/>
    <property type="project" value="UniProtKB-KW"/>
</dbReference>
<dbReference type="Gene3D" id="1.20.5.780">
    <property type="entry name" value="Single helix bin"/>
    <property type="match status" value="1"/>
</dbReference>
<evidence type="ECO:0000256" key="4">
    <source>
        <dbReference type="ARBA" id="ARBA00023125"/>
    </source>
</evidence>
<organism evidence="7 8">
    <name type="scientific">Pectobacterium polaris</name>
    <dbReference type="NCBI Taxonomy" id="2042057"/>
    <lineage>
        <taxon>Bacteria</taxon>
        <taxon>Pseudomonadati</taxon>
        <taxon>Pseudomonadota</taxon>
        <taxon>Gammaproteobacteria</taxon>
        <taxon>Enterobacterales</taxon>
        <taxon>Pectobacteriaceae</taxon>
        <taxon>Pectobacterium</taxon>
    </lineage>
</organism>
<dbReference type="RefSeq" id="WP_219679353.1">
    <property type="nucleotide sequence ID" value="NZ_JAESHX010000050.1"/>
</dbReference>